<keyword evidence="4" id="KW-0804">Transcription</keyword>
<name>A0A379LS29_ENTAG</name>
<feature type="domain" description="HTH gntR-type" evidence="5">
    <location>
        <begin position="1"/>
        <end position="59"/>
    </location>
</feature>
<dbReference type="EMBL" id="UGSO01000002">
    <property type="protein sequence ID" value="SUE06996.1"/>
    <property type="molecule type" value="Genomic_DNA"/>
</dbReference>
<dbReference type="SUPFAM" id="SSF46785">
    <property type="entry name" value="Winged helix' DNA-binding domain"/>
    <property type="match status" value="1"/>
</dbReference>
<reference evidence="6 7" key="1">
    <citation type="submission" date="2018-06" db="EMBL/GenBank/DDBJ databases">
        <authorList>
            <consortium name="Pathogen Informatics"/>
            <person name="Doyle S."/>
        </authorList>
    </citation>
    <scope>NUCLEOTIDE SEQUENCE [LARGE SCALE GENOMIC DNA]</scope>
    <source>
        <strain evidence="6 7">NCTC9381</strain>
    </source>
</reference>
<keyword evidence="2" id="KW-0805">Transcription regulation</keyword>
<keyword evidence="1" id="KW-0663">Pyridoxal phosphate</keyword>
<dbReference type="PRINTS" id="PR00035">
    <property type="entry name" value="HTHGNTR"/>
</dbReference>
<dbReference type="PANTHER" id="PTHR46577">
    <property type="entry name" value="HTH-TYPE TRANSCRIPTIONAL REGULATORY PROTEIN GABR"/>
    <property type="match status" value="1"/>
</dbReference>
<evidence type="ECO:0000256" key="1">
    <source>
        <dbReference type="ARBA" id="ARBA00022898"/>
    </source>
</evidence>
<protein>
    <submittedName>
        <fullName evidence="6">Uncharacterized HTH-type transcriptional regulator ydcR</fullName>
    </submittedName>
</protein>
<dbReference type="InterPro" id="IPR000524">
    <property type="entry name" value="Tscrpt_reg_HTH_GntR"/>
</dbReference>
<keyword evidence="7" id="KW-1185">Reference proteome</keyword>
<dbReference type="GO" id="GO:0003700">
    <property type="term" value="F:DNA-binding transcription factor activity"/>
    <property type="evidence" value="ECO:0007669"/>
    <property type="project" value="InterPro"/>
</dbReference>
<evidence type="ECO:0000259" key="5">
    <source>
        <dbReference type="PROSITE" id="PS50949"/>
    </source>
</evidence>
<dbReference type="SMART" id="SM00345">
    <property type="entry name" value="HTH_GNTR"/>
    <property type="match status" value="1"/>
</dbReference>
<dbReference type="PROSITE" id="PS50949">
    <property type="entry name" value="HTH_GNTR"/>
    <property type="match status" value="1"/>
</dbReference>
<dbReference type="AlphaFoldDB" id="A0A379LS29"/>
<dbReference type="InterPro" id="IPR036388">
    <property type="entry name" value="WH-like_DNA-bd_sf"/>
</dbReference>
<dbReference type="InterPro" id="IPR036390">
    <property type="entry name" value="WH_DNA-bd_sf"/>
</dbReference>
<dbReference type="CDD" id="cd07377">
    <property type="entry name" value="WHTH_GntR"/>
    <property type="match status" value="1"/>
</dbReference>
<evidence type="ECO:0000313" key="7">
    <source>
        <dbReference type="Proteomes" id="UP000254640"/>
    </source>
</evidence>
<sequence>MQAAIAEEVFPRGSRLPPTRDLARELGVSRNTVMHVYESLMAQGYVTARTGSGTWIAETLPGKVSAE</sequence>
<accession>A0A379LS29</accession>
<evidence type="ECO:0000313" key="6">
    <source>
        <dbReference type="EMBL" id="SUE06996.1"/>
    </source>
</evidence>
<evidence type="ECO:0000256" key="3">
    <source>
        <dbReference type="ARBA" id="ARBA00023125"/>
    </source>
</evidence>
<dbReference type="GO" id="GO:0003677">
    <property type="term" value="F:DNA binding"/>
    <property type="evidence" value="ECO:0007669"/>
    <property type="project" value="UniProtKB-KW"/>
</dbReference>
<evidence type="ECO:0000256" key="2">
    <source>
        <dbReference type="ARBA" id="ARBA00023015"/>
    </source>
</evidence>
<keyword evidence="3" id="KW-0238">DNA-binding</keyword>
<dbReference type="Pfam" id="PF00392">
    <property type="entry name" value="GntR"/>
    <property type="match status" value="1"/>
</dbReference>
<gene>
    <name evidence="6" type="primary">ydcR_3</name>
    <name evidence="6" type="ORF">NCTC9381_05859</name>
</gene>
<organism evidence="6 7">
    <name type="scientific">Enterobacter agglomerans</name>
    <name type="common">Erwinia herbicola</name>
    <name type="synonym">Pantoea agglomerans</name>
    <dbReference type="NCBI Taxonomy" id="549"/>
    <lineage>
        <taxon>Bacteria</taxon>
        <taxon>Pseudomonadati</taxon>
        <taxon>Pseudomonadota</taxon>
        <taxon>Gammaproteobacteria</taxon>
        <taxon>Enterobacterales</taxon>
        <taxon>Erwiniaceae</taxon>
        <taxon>Pantoea</taxon>
        <taxon>Pantoea agglomerans group</taxon>
    </lineage>
</organism>
<dbReference type="PANTHER" id="PTHR46577:SF1">
    <property type="entry name" value="HTH-TYPE TRANSCRIPTIONAL REGULATORY PROTEIN GABR"/>
    <property type="match status" value="1"/>
</dbReference>
<dbReference type="Gene3D" id="1.10.10.10">
    <property type="entry name" value="Winged helix-like DNA-binding domain superfamily/Winged helix DNA-binding domain"/>
    <property type="match status" value="1"/>
</dbReference>
<dbReference type="InterPro" id="IPR051446">
    <property type="entry name" value="HTH_trans_reg/aminotransferase"/>
</dbReference>
<proteinExistence type="predicted"/>
<dbReference type="Proteomes" id="UP000254640">
    <property type="component" value="Unassembled WGS sequence"/>
</dbReference>
<evidence type="ECO:0000256" key="4">
    <source>
        <dbReference type="ARBA" id="ARBA00023163"/>
    </source>
</evidence>